<gene>
    <name evidence="1" type="ORF">GCM10025778_03340</name>
</gene>
<organism evidence="1 2">
    <name type="scientific">Paeniglutamicibacter antarcticus</name>
    <dbReference type="NCBI Taxonomy" id="494023"/>
    <lineage>
        <taxon>Bacteria</taxon>
        <taxon>Bacillati</taxon>
        <taxon>Actinomycetota</taxon>
        <taxon>Actinomycetes</taxon>
        <taxon>Micrococcales</taxon>
        <taxon>Micrococcaceae</taxon>
        <taxon>Paeniglutamicibacter</taxon>
    </lineage>
</organism>
<reference evidence="2" key="1">
    <citation type="journal article" date="2019" name="Int. J. Syst. Evol. Microbiol.">
        <title>The Global Catalogue of Microorganisms (GCM) 10K type strain sequencing project: providing services to taxonomists for standard genome sequencing and annotation.</title>
        <authorList>
            <consortium name="The Broad Institute Genomics Platform"/>
            <consortium name="The Broad Institute Genome Sequencing Center for Infectious Disease"/>
            <person name="Wu L."/>
            <person name="Ma J."/>
        </authorList>
    </citation>
    <scope>NUCLEOTIDE SEQUENCE [LARGE SCALE GENOMIC DNA]</scope>
    <source>
        <strain evidence="2">JCM 18952</strain>
    </source>
</reference>
<name>A0ABP9TL35_9MICC</name>
<dbReference type="SUPFAM" id="SSF55961">
    <property type="entry name" value="Bet v1-like"/>
    <property type="match status" value="1"/>
</dbReference>
<comment type="caution">
    <text evidence="1">The sequence shown here is derived from an EMBL/GenBank/DDBJ whole genome shotgun (WGS) entry which is preliminary data.</text>
</comment>
<dbReference type="InterPro" id="IPR019587">
    <property type="entry name" value="Polyketide_cyclase/dehydratase"/>
</dbReference>
<keyword evidence="2" id="KW-1185">Reference proteome</keyword>
<dbReference type="EMBL" id="BAABLK010000006">
    <property type="protein sequence ID" value="GAA5225804.1"/>
    <property type="molecule type" value="Genomic_DNA"/>
</dbReference>
<accession>A0ABP9TL35</accession>
<dbReference type="Proteomes" id="UP001501257">
    <property type="component" value="Unassembled WGS sequence"/>
</dbReference>
<dbReference type="Gene3D" id="3.30.530.20">
    <property type="match status" value="1"/>
</dbReference>
<evidence type="ECO:0000313" key="2">
    <source>
        <dbReference type="Proteomes" id="UP001501257"/>
    </source>
</evidence>
<sequence length="142" mass="15564">MTQFQALDVQELIHLSVPRVWELLTDWAAAPEWMPGVDWMEAEQLTGPGTVLDYRCGPHERQLLITDVREEDSITLSSGGGDITVLYTYLLTEESEQACVRLTISVQAAEGLRDEVGGLLSAIADSEASTLKTLRAYAEAAP</sequence>
<dbReference type="Pfam" id="PF10604">
    <property type="entry name" value="Polyketide_cyc2"/>
    <property type="match status" value="1"/>
</dbReference>
<dbReference type="InterPro" id="IPR023393">
    <property type="entry name" value="START-like_dom_sf"/>
</dbReference>
<proteinExistence type="predicted"/>
<protein>
    <recommendedName>
        <fullName evidence="3">Polyketide cyclase/dehydrase/lipid transport protein</fullName>
    </recommendedName>
</protein>
<dbReference type="RefSeq" id="WP_210102144.1">
    <property type="nucleotide sequence ID" value="NZ_BAABLK010000006.1"/>
</dbReference>
<evidence type="ECO:0008006" key="3">
    <source>
        <dbReference type="Google" id="ProtNLM"/>
    </source>
</evidence>
<evidence type="ECO:0000313" key="1">
    <source>
        <dbReference type="EMBL" id="GAA5225804.1"/>
    </source>
</evidence>